<evidence type="ECO:0000313" key="6">
    <source>
        <dbReference type="EMBL" id="MDG9733241.1"/>
    </source>
</evidence>
<protein>
    <submittedName>
        <fullName evidence="7">CvpA family protein</fullName>
    </submittedName>
</protein>
<proteinExistence type="predicted"/>
<keyword evidence="4 5" id="KW-0472">Membrane</keyword>
<dbReference type="KEGG" id="lpse:FGL85_10755"/>
<dbReference type="EMBL" id="JARGDN010000003">
    <property type="protein sequence ID" value="MDG9733241.1"/>
    <property type="molecule type" value="Genomic_DNA"/>
</dbReference>
<dbReference type="InterPro" id="IPR003825">
    <property type="entry name" value="Colicin-V_CvpA"/>
</dbReference>
<keyword evidence="3 5" id="KW-1133">Transmembrane helix</keyword>
<dbReference type="Proteomes" id="UP001529201">
    <property type="component" value="Unassembled WGS sequence"/>
</dbReference>
<accession>A0A5B8T3F3</accession>
<dbReference type="AlphaFoldDB" id="A0A5B8T3F3"/>
<dbReference type="EMBL" id="CP042383">
    <property type="protein sequence ID" value="QEA42954.1"/>
    <property type="molecule type" value="Genomic_DNA"/>
</dbReference>
<comment type="subcellular location">
    <subcellularLocation>
        <location evidence="1">Membrane</location>
        <topology evidence="1">Multi-pass membrane protein</topology>
    </subcellularLocation>
</comment>
<evidence type="ECO:0000256" key="5">
    <source>
        <dbReference type="SAM" id="Phobius"/>
    </source>
</evidence>
<evidence type="ECO:0000313" key="7">
    <source>
        <dbReference type="EMBL" id="QEA42954.1"/>
    </source>
</evidence>
<dbReference type="Pfam" id="PF02674">
    <property type="entry name" value="Colicin_V"/>
    <property type="match status" value="1"/>
</dbReference>
<name>A0A5B8T3F3_LEUPS</name>
<evidence type="ECO:0000256" key="2">
    <source>
        <dbReference type="ARBA" id="ARBA00022692"/>
    </source>
</evidence>
<dbReference type="PANTHER" id="PTHR37306">
    <property type="entry name" value="COLICIN V PRODUCTION PROTEIN"/>
    <property type="match status" value="1"/>
</dbReference>
<dbReference type="Proteomes" id="UP000321296">
    <property type="component" value="Chromosome"/>
</dbReference>
<evidence type="ECO:0000313" key="8">
    <source>
        <dbReference type="Proteomes" id="UP000321296"/>
    </source>
</evidence>
<dbReference type="PANTHER" id="PTHR37306:SF1">
    <property type="entry name" value="COLICIN V PRODUCTION PROTEIN"/>
    <property type="match status" value="1"/>
</dbReference>
<organism evidence="7 8">
    <name type="scientific">Leuconostoc pseudomesenteroides</name>
    <dbReference type="NCBI Taxonomy" id="33968"/>
    <lineage>
        <taxon>Bacteria</taxon>
        <taxon>Bacillati</taxon>
        <taxon>Bacillota</taxon>
        <taxon>Bacilli</taxon>
        <taxon>Lactobacillales</taxon>
        <taxon>Lactobacillaceae</taxon>
        <taxon>Leuconostoc</taxon>
    </lineage>
</organism>
<feature type="transmembrane region" description="Helical" evidence="5">
    <location>
        <begin position="109"/>
        <end position="133"/>
    </location>
</feature>
<dbReference type="GO" id="GO:0016020">
    <property type="term" value="C:membrane"/>
    <property type="evidence" value="ECO:0007669"/>
    <property type="project" value="UniProtKB-SubCell"/>
</dbReference>
<gene>
    <name evidence="7" type="ORF">FGL85_10755</name>
    <name evidence="6" type="ORF">P1N92_03795</name>
</gene>
<keyword evidence="9" id="KW-1185">Reference proteome</keyword>
<reference evidence="7 8" key="1">
    <citation type="submission" date="2019-06" db="EMBL/GenBank/DDBJ databases">
        <title>Genome analyses of bacteria isolated from kimchi.</title>
        <authorList>
            <person name="Lee S."/>
            <person name="Ahn S."/>
            <person name="Roh S."/>
        </authorList>
    </citation>
    <scope>NUCLEOTIDE SEQUENCE [LARGE SCALE GENOMIC DNA]</scope>
    <source>
        <strain evidence="7 8">CBA3630</strain>
    </source>
</reference>
<dbReference type="RefSeq" id="WP_010279806.1">
    <property type="nucleotide sequence ID" value="NZ_CP042383.1"/>
</dbReference>
<keyword evidence="2 5" id="KW-0812">Transmembrane</keyword>
<dbReference type="GeneID" id="64345341"/>
<evidence type="ECO:0000313" key="9">
    <source>
        <dbReference type="Proteomes" id="UP001529201"/>
    </source>
</evidence>
<dbReference type="GO" id="GO:0009403">
    <property type="term" value="P:toxin biosynthetic process"/>
    <property type="evidence" value="ECO:0007669"/>
    <property type="project" value="InterPro"/>
</dbReference>
<reference evidence="6 9" key="2">
    <citation type="submission" date="2023-02" db="EMBL/GenBank/DDBJ databases">
        <title>Antimicrobial susceptibility testing and tentative epidemiological cut-off values for Lactobacillaceae family species intended for ingestion.</title>
        <authorList>
            <person name="Noehr-Meldgaard K."/>
            <person name="Struve C."/>
            <person name="Ingmer H."/>
            <person name="Koza A."/>
            <person name="Al-Nakeeb K."/>
            <person name="Agersoe Y."/>
        </authorList>
    </citation>
    <scope>NUCLEOTIDE SEQUENCE [LARGE SCALE GENOMIC DNA]</scope>
    <source>
        <strain evidence="6 9">DSM 20193</strain>
    </source>
</reference>
<evidence type="ECO:0000256" key="4">
    <source>
        <dbReference type="ARBA" id="ARBA00023136"/>
    </source>
</evidence>
<feature type="transmembrane region" description="Helical" evidence="5">
    <location>
        <begin position="75"/>
        <end position="97"/>
    </location>
</feature>
<evidence type="ECO:0000256" key="3">
    <source>
        <dbReference type="ARBA" id="ARBA00022989"/>
    </source>
</evidence>
<evidence type="ECO:0000256" key="1">
    <source>
        <dbReference type="ARBA" id="ARBA00004141"/>
    </source>
</evidence>
<sequence length="173" mass="19332">MIILGLSFLFVLLWIFSGYRQGVIRALLRLILWVVVWYIAIKLSQPVGQYLTHIVSGQFVRTTIPESVIGDGSQFLASGLVFGLIIIVGGILSHAILRTIKIVRRIPILGWLDGVLGAIFCGLIGASIAFFVLEMLSVVPNAWVQDQFLNTPLLNTILDKTPFLADQIYHWWL</sequence>